<evidence type="ECO:0000256" key="6">
    <source>
        <dbReference type="ARBA" id="ARBA00023268"/>
    </source>
</evidence>
<evidence type="ECO:0000313" key="12">
    <source>
        <dbReference type="Proteomes" id="UP001447008"/>
    </source>
</evidence>
<keyword evidence="5 7" id="KW-0460">Magnesium</keyword>
<comment type="function">
    <text evidence="7">Involved in the regulation of glutamine synthetase GlnA, a key enzyme in the process to assimilate ammonia. When cellular nitrogen levels are high, the C-terminal adenylyl transferase (AT) inactivates GlnA by covalent transfer of an adenylyl group from ATP to specific tyrosine residue of GlnA, thus reducing its activity. Conversely, when nitrogen levels are low, the N-terminal adenylyl removase (AR) activates GlnA by removing the adenylyl group by phosphorolysis, increasing its activity. The regulatory region of GlnE binds the signal transduction protein PII (GlnB) which indicates the nitrogen status of the cell.</text>
</comment>
<keyword evidence="3 7" id="KW-0547">Nucleotide-binding</keyword>
<evidence type="ECO:0000259" key="10">
    <source>
        <dbReference type="Pfam" id="PF08335"/>
    </source>
</evidence>
<dbReference type="SUPFAM" id="SSF81593">
    <property type="entry name" value="Nucleotidyltransferase substrate binding subunit/domain"/>
    <property type="match status" value="2"/>
</dbReference>
<evidence type="ECO:0000256" key="4">
    <source>
        <dbReference type="ARBA" id="ARBA00022840"/>
    </source>
</evidence>
<dbReference type="InterPro" id="IPR013546">
    <property type="entry name" value="PII_UdlTrfase/GS_AdlTrfase"/>
</dbReference>
<dbReference type="CDD" id="cd05401">
    <property type="entry name" value="NT_GlnE_GlnD_like"/>
    <property type="match status" value="2"/>
</dbReference>
<dbReference type="Proteomes" id="UP001447008">
    <property type="component" value="Unassembled WGS sequence"/>
</dbReference>
<organism evidence="11 12">
    <name type="scientific">Pseudoalteromonas qingdaonensis</name>
    <dbReference type="NCBI Taxonomy" id="3131913"/>
    <lineage>
        <taxon>Bacteria</taxon>
        <taxon>Pseudomonadati</taxon>
        <taxon>Pseudomonadota</taxon>
        <taxon>Gammaproteobacteria</taxon>
        <taxon>Alteromonadales</taxon>
        <taxon>Pseudoalteromonadaceae</taxon>
        <taxon>Pseudoalteromonas</taxon>
    </lineage>
</organism>
<dbReference type="Pfam" id="PF03710">
    <property type="entry name" value="GlnE"/>
    <property type="match status" value="2"/>
</dbReference>
<dbReference type="PANTHER" id="PTHR30621">
    <property type="entry name" value="GLUTAMINE SYNTHETASE ADENYLYLTRANSFERASE"/>
    <property type="match status" value="1"/>
</dbReference>
<comment type="cofactor">
    <cofactor evidence="7">
        <name>Mg(2+)</name>
        <dbReference type="ChEBI" id="CHEBI:18420"/>
    </cofactor>
</comment>
<keyword evidence="4 7" id="KW-0067">ATP-binding</keyword>
<evidence type="ECO:0000313" key="11">
    <source>
        <dbReference type="EMBL" id="MEM0513962.1"/>
    </source>
</evidence>
<dbReference type="InterPro" id="IPR043519">
    <property type="entry name" value="NT_sf"/>
</dbReference>
<comment type="catalytic activity">
    <reaction evidence="7">
        <text>[glutamine synthetase]-O(4)-(5'-adenylyl)-L-tyrosine + phosphate = [glutamine synthetase]-L-tyrosine + ADP</text>
        <dbReference type="Rhea" id="RHEA:43716"/>
        <dbReference type="Rhea" id="RHEA-COMP:10660"/>
        <dbReference type="Rhea" id="RHEA-COMP:10661"/>
        <dbReference type="ChEBI" id="CHEBI:43474"/>
        <dbReference type="ChEBI" id="CHEBI:46858"/>
        <dbReference type="ChEBI" id="CHEBI:83624"/>
        <dbReference type="ChEBI" id="CHEBI:456216"/>
        <dbReference type="EC" id="2.7.7.89"/>
    </reaction>
</comment>
<dbReference type="RefSeq" id="WP_342675507.1">
    <property type="nucleotide sequence ID" value="NZ_JBCGCU010000001.1"/>
</dbReference>
<dbReference type="GO" id="GO:0047388">
    <property type="term" value="F:[glutamine synthetase]-adenylyl-L-tyrosine phosphorylase activity"/>
    <property type="evidence" value="ECO:0007669"/>
    <property type="project" value="UniProtKB-EC"/>
</dbReference>
<feature type="coiled-coil region" evidence="8">
    <location>
        <begin position="804"/>
        <end position="831"/>
    </location>
</feature>
<feature type="region of interest" description="Adenylyl removase" evidence="7">
    <location>
        <begin position="1"/>
        <end position="440"/>
    </location>
</feature>
<evidence type="ECO:0000256" key="1">
    <source>
        <dbReference type="ARBA" id="ARBA00022679"/>
    </source>
</evidence>
<feature type="domain" description="PII-uridylyltransferase/Glutamine-synthetase adenylyltransferase" evidence="10">
    <location>
        <begin position="297"/>
        <end position="433"/>
    </location>
</feature>
<feature type="domain" description="PII-uridylyltransferase/Glutamine-synthetase adenylyltransferase" evidence="10">
    <location>
        <begin position="820"/>
        <end position="928"/>
    </location>
</feature>
<evidence type="ECO:0000256" key="7">
    <source>
        <dbReference type="HAMAP-Rule" id="MF_00802"/>
    </source>
</evidence>
<keyword evidence="8" id="KW-0175">Coiled coil</keyword>
<feature type="domain" description="Glutamate-ammonia ligase adenylyltransferase repeated" evidence="9">
    <location>
        <begin position="547"/>
        <end position="799"/>
    </location>
</feature>
<keyword evidence="6 7" id="KW-0511">Multifunctional enzyme</keyword>
<dbReference type="Gene3D" id="1.20.120.1510">
    <property type="match status" value="1"/>
</dbReference>
<comment type="similarity">
    <text evidence="7">Belongs to the GlnE family.</text>
</comment>
<dbReference type="GO" id="GO:0008882">
    <property type="term" value="F:[glutamate-ammonia-ligase] adenylyltransferase activity"/>
    <property type="evidence" value="ECO:0007669"/>
    <property type="project" value="UniProtKB-EC"/>
</dbReference>
<evidence type="ECO:0000256" key="2">
    <source>
        <dbReference type="ARBA" id="ARBA00022695"/>
    </source>
</evidence>
<name>A0ABU9MRM1_9GAMM</name>
<dbReference type="Gene3D" id="1.10.4050.10">
    <property type="entry name" value="Glutamine synthase adenylyltransferase GlnE"/>
    <property type="match status" value="1"/>
</dbReference>
<dbReference type="EMBL" id="JBCGCU010000001">
    <property type="protein sequence ID" value="MEM0513962.1"/>
    <property type="molecule type" value="Genomic_DNA"/>
</dbReference>
<dbReference type="EC" id="2.7.7.89" evidence="7"/>
<keyword evidence="12" id="KW-1185">Reference proteome</keyword>
<dbReference type="EC" id="2.7.7.42" evidence="7"/>
<feature type="region of interest" description="Adenylyl transferase" evidence="7">
    <location>
        <begin position="451"/>
        <end position="943"/>
    </location>
</feature>
<dbReference type="InterPro" id="IPR023057">
    <property type="entry name" value="GlnE"/>
</dbReference>
<dbReference type="SUPFAM" id="SSF81301">
    <property type="entry name" value="Nucleotidyltransferase"/>
    <property type="match status" value="2"/>
</dbReference>
<keyword evidence="11" id="KW-0436">Ligase</keyword>
<reference evidence="11 12" key="1">
    <citation type="submission" date="2024-03" db="EMBL/GenBank/DDBJ databases">
        <title>Pseudoalteromonas qingdaonensis sp. nov., isolated from the intestines of marine benthic organisms.</title>
        <authorList>
            <person name="Lin X."/>
            <person name="Fang S."/>
            <person name="Hu X."/>
        </authorList>
    </citation>
    <scope>NUCLEOTIDE SEQUENCE [LARGE SCALE GENOMIC DNA]</scope>
    <source>
        <strain evidence="11 12">YIC-827</strain>
    </source>
</reference>
<evidence type="ECO:0000259" key="9">
    <source>
        <dbReference type="Pfam" id="PF03710"/>
    </source>
</evidence>
<sequence length="943" mass="107536">MPAAITIPSLLQQLGESRYQEIYNQQEADAPLQAPLVQLLALSDFAYKVLSAHPHWGQWLLAPEQQASYPAPEVFNEPLADLDDAQAQRRLRLYRQQYWLHVAYLDLVCKNDIADSMRYVSELSDKLIDAANCWAYAQVARLNGEPLDEQGERLPMMILGMGKLGGFELNYSSDIDLIFTYPRSVPTQGGRRSIEAQVFYTKVAQKVIAALDQHTADGRVFRVDMRLRPFGDSGPLVMSFAAMEDYYQEQGREWERYAMLKGRLIGTANAYHQEFYTLLRPFVYRRYIDFSVIESLRKMKSLIAQEVRRKGLVDNIKLGAGGIREVEFVVQALQLIRGGRERQLQTPGLHQALKALTALTVFNDDQYQQLWHDYALLRRVEQYLQAIADQQTQQLPDNEQDWLRLSYLLGEADEAGARALIDAAMARIRTEFEQVIGFEQEPSATVDSSYVLAWEHGDIEALSDVILNSEQRQSWQAPLQHFRERVSKQPIGKRGRDTLDKLMPQVLAQLQKISASGEVFALVANVLDKIMSRTTYLELLLENPGALQQLVRLCAHSRWIGEQIAHHPILLDELIDPAELYKPLPLDAYTNEIRQYFLRIDEQDLELQMEALRQFKQTQQLRIAAADATGVLPLMKVSDHLTALAQAIVEQAVNLAWQQMVARFGRPEGTGDEHKGFAVIAYGKAGGLELGYDSDLDLVFVHNHDGDSNTDGDKQISSRQFYLKLAQRLMHLFNTRTSSGILYELDTRLRPEGSSGLLAINIESFLHYQQTQAWTWEHQALVRARVIYGAQVLATRFEEIRHSILTQSRERVQLQQDVQQMREKMRQHLSRDNELLFDLKQGHGGMTDIEFITQYLVLAYAAEHPQLVTYSDNIRILEIAAAYDCISEGEAQQLIHAYCHYRGLYHVLSLRNQDKLVAKAQVQQEIASVSAIWAALLSPPQTD</sequence>
<dbReference type="Pfam" id="PF08335">
    <property type="entry name" value="GlnD_UR_UTase"/>
    <property type="match status" value="2"/>
</dbReference>
<proteinExistence type="inferred from homology"/>
<accession>A0ABU9MRM1</accession>
<evidence type="ECO:0000256" key="8">
    <source>
        <dbReference type="SAM" id="Coils"/>
    </source>
</evidence>
<comment type="caution">
    <text evidence="11">The sequence shown here is derived from an EMBL/GenBank/DDBJ whole genome shotgun (WGS) entry which is preliminary data.</text>
</comment>
<dbReference type="GO" id="GO:0016874">
    <property type="term" value="F:ligase activity"/>
    <property type="evidence" value="ECO:0007669"/>
    <property type="project" value="UniProtKB-KW"/>
</dbReference>
<dbReference type="Gene3D" id="1.20.120.330">
    <property type="entry name" value="Nucleotidyltransferases domain 2"/>
    <property type="match status" value="2"/>
</dbReference>
<gene>
    <name evidence="7 11" type="primary">glnE</name>
    <name evidence="11" type="ORF">WCN91_00675</name>
</gene>
<evidence type="ECO:0000256" key="5">
    <source>
        <dbReference type="ARBA" id="ARBA00022842"/>
    </source>
</evidence>
<feature type="domain" description="Glutamate-ammonia ligase adenylyltransferase repeated" evidence="9">
    <location>
        <begin position="36"/>
        <end position="275"/>
    </location>
</feature>
<evidence type="ECO:0000256" key="3">
    <source>
        <dbReference type="ARBA" id="ARBA00022741"/>
    </source>
</evidence>
<dbReference type="HAMAP" id="MF_00802">
    <property type="entry name" value="GlnE"/>
    <property type="match status" value="1"/>
</dbReference>
<keyword evidence="1 7" id="KW-0808">Transferase</keyword>
<dbReference type="Gene3D" id="3.30.460.10">
    <property type="entry name" value="Beta Polymerase, domain 2"/>
    <property type="match status" value="2"/>
</dbReference>
<comment type="catalytic activity">
    <reaction evidence="7">
        <text>[glutamine synthetase]-L-tyrosine + ATP = [glutamine synthetase]-O(4)-(5'-adenylyl)-L-tyrosine + diphosphate</text>
        <dbReference type="Rhea" id="RHEA:18589"/>
        <dbReference type="Rhea" id="RHEA-COMP:10660"/>
        <dbReference type="Rhea" id="RHEA-COMP:10661"/>
        <dbReference type="ChEBI" id="CHEBI:30616"/>
        <dbReference type="ChEBI" id="CHEBI:33019"/>
        <dbReference type="ChEBI" id="CHEBI:46858"/>
        <dbReference type="ChEBI" id="CHEBI:83624"/>
        <dbReference type="EC" id="2.7.7.42"/>
    </reaction>
</comment>
<dbReference type="InterPro" id="IPR005190">
    <property type="entry name" value="GlnE_rpt_dom"/>
</dbReference>
<protein>
    <recommendedName>
        <fullName evidence="7">Bifunctional glutamine synthetase adenylyltransferase/adenylyl-removing enzyme</fullName>
    </recommendedName>
    <alternativeName>
        <fullName evidence="7">ATP:glutamine synthetase adenylyltransferase</fullName>
    </alternativeName>
    <alternativeName>
        <fullName evidence="7">ATase</fullName>
    </alternativeName>
    <domain>
        <recommendedName>
            <fullName evidence="7">Glutamine synthetase adenylyl-L-tyrosine phosphorylase</fullName>
            <ecNumber evidence="7">2.7.7.89</ecNumber>
        </recommendedName>
        <alternativeName>
            <fullName evidence="7">Adenylyl removase</fullName>
            <shortName evidence="7">AR</shortName>
            <shortName evidence="7">AT-N</shortName>
        </alternativeName>
    </domain>
    <domain>
        <recommendedName>
            <fullName evidence="7">Glutamine synthetase adenylyl transferase</fullName>
            <ecNumber evidence="7">2.7.7.42</ecNumber>
        </recommendedName>
        <alternativeName>
            <fullName evidence="7">Adenylyl transferase</fullName>
            <shortName evidence="7">AT</shortName>
            <shortName evidence="7">AT-C</shortName>
        </alternativeName>
    </domain>
</protein>
<dbReference type="NCBIfam" id="NF008292">
    <property type="entry name" value="PRK11072.1"/>
    <property type="match status" value="1"/>
</dbReference>
<keyword evidence="2 7" id="KW-0548">Nucleotidyltransferase</keyword>
<dbReference type="PANTHER" id="PTHR30621:SF0">
    <property type="entry name" value="BIFUNCTIONAL GLUTAMINE SYNTHETASE ADENYLYLTRANSFERASE_ADENYLYL-REMOVING ENZYME"/>
    <property type="match status" value="1"/>
</dbReference>